<keyword evidence="1" id="KW-0812">Transmembrane</keyword>
<keyword evidence="1" id="KW-0472">Membrane</keyword>
<reference evidence="2 3" key="1">
    <citation type="submission" date="2018-06" db="EMBL/GenBank/DDBJ databases">
        <title>Phytoactinopolyspora halophila sp. nov., a novel halophilic actinomycete isolated from a saline soil in China.</title>
        <authorList>
            <person name="Tang S.-K."/>
        </authorList>
    </citation>
    <scope>NUCLEOTIDE SEQUENCE [LARGE SCALE GENOMIC DNA]</scope>
    <source>
        <strain evidence="2 3">YIM 96934</strain>
    </source>
</reference>
<dbReference type="EMBL" id="QMIG01000047">
    <property type="protein sequence ID" value="RAW09301.1"/>
    <property type="molecule type" value="Genomic_DNA"/>
</dbReference>
<dbReference type="RefSeq" id="WP_112260473.1">
    <property type="nucleotide sequence ID" value="NZ_QMIG01000047.1"/>
</dbReference>
<keyword evidence="1" id="KW-1133">Transmembrane helix</keyword>
<keyword evidence="3" id="KW-1185">Reference proteome</keyword>
<dbReference type="OrthoDB" id="5180668at2"/>
<organism evidence="2 3">
    <name type="scientific">Phytoactinopolyspora halophila</name>
    <dbReference type="NCBI Taxonomy" id="1981511"/>
    <lineage>
        <taxon>Bacteria</taxon>
        <taxon>Bacillati</taxon>
        <taxon>Actinomycetota</taxon>
        <taxon>Actinomycetes</taxon>
        <taxon>Jiangellales</taxon>
        <taxon>Jiangellaceae</taxon>
        <taxon>Phytoactinopolyspora</taxon>
    </lineage>
</organism>
<protein>
    <submittedName>
        <fullName evidence="2">Uncharacterized protein</fullName>
    </submittedName>
</protein>
<evidence type="ECO:0000313" key="2">
    <source>
        <dbReference type="EMBL" id="RAW09301.1"/>
    </source>
</evidence>
<dbReference type="AlphaFoldDB" id="A0A329QBC8"/>
<evidence type="ECO:0000256" key="1">
    <source>
        <dbReference type="SAM" id="Phobius"/>
    </source>
</evidence>
<evidence type="ECO:0000313" key="3">
    <source>
        <dbReference type="Proteomes" id="UP000250462"/>
    </source>
</evidence>
<gene>
    <name evidence="2" type="ORF">DPM12_21850</name>
</gene>
<comment type="caution">
    <text evidence="2">The sequence shown here is derived from an EMBL/GenBank/DDBJ whole genome shotgun (WGS) entry which is preliminary data.</text>
</comment>
<name>A0A329QBC8_9ACTN</name>
<sequence length="142" mass="15386">MSANDSGEPGQERSTITIDVHHLIRSSWATWGRPRIVVDEGERKATWGQNELSVEPGEHHVHVYVRHVVPRKLGPAEVSVSTRPDSVAELEYFPPLWPFLDGSLGPPPQKANGSKVTLWILGAGVALFCLGLALSVTAFSAG</sequence>
<accession>A0A329QBC8</accession>
<proteinExistence type="predicted"/>
<feature type="transmembrane region" description="Helical" evidence="1">
    <location>
        <begin position="118"/>
        <end position="141"/>
    </location>
</feature>
<dbReference type="Proteomes" id="UP000250462">
    <property type="component" value="Unassembled WGS sequence"/>
</dbReference>